<evidence type="ECO:0000313" key="12">
    <source>
        <dbReference type="Proteomes" id="UP001207408"/>
    </source>
</evidence>
<dbReference type="InterPro" id="IPR036881">
    <property type="entry name" value="Glyco_hydro_3_C_sf"/>
</dbReference>
<dbReference type="FunFam" id="2.60.40.10:FF:000495">
    <property type="entry name" value="Periplasmic beta-glucosidase"/>
    <property type="match status" value="1"/>
</dbReference>
<dbReference type="InterPro" id="IPR026891">
    <property type="entry name" value="Fn3-like"/>
</dbReference>
<dbReference type="FunFam" id="3.40.50.1700:FF:000004">
    <property type="entry name" value="Periplasmic beta-glucosidase"/>
    <property type="match status" value="1"/>
</dbReference>
<evidence type="ECO:0000256" key="5">
    <source>
        <dbReference type="ARBA" id="ARBA00022729"/>
    </source>
</evidence>
<dbReference type="InterPro" id="IPR036962">
    <property type="entry name" value="Glyco_hydro_3_N_sf"/>
</dbReference>
<evidence type="ECO:0000256" key="1">
    <source>
        <dbReference type="ARBA" id="ARBA00000448"/>
    </source>
</evidence>
<dbReference type="EMBL" id="JAPDPI010000044">
    <property type="protein sequence ID" value="MCW3807352.1"/>
    <property type="molecule type" value="Genomic_DNA"/>
</dbReference>
<dbReference type="InterPro" id="IPR051915">
    <property type="entry name" value="Cellulose_Degrad_GH3"/>
</dbReference>
<dbReference type="EC" id="3.2.1.21" evidence="4"/>
<evidence type="ECO:0000313" key="11">
    <source>
        <dbReference type="EMBL" id="MCW3807352.1"/>
    </source>
</evidence>
<protein>
    <recommendedName>
        <fullName evidence="9">Periplasmic beta-glucosidase</fullName>
        <ecNumber evidence="4">3.2.1.21</ecNumber>
    </recommendedName>
</protein>
<dbReference type="Gene3D" id="2.60.40.10">
    <property type="entry name" value="Immunoglobulins"/>
    <property type="match status" value="1"/>
</dbReference>
<comment type="catalytic activity">
    <reaction evidence="1">
        <text>Hydrolysis of terminal, non-reducing beta-D-glucosyl residues with release of beta-D-glucose.</text>
        <dbReference type="EC" id="3.2.1.21"/>
    </reaction>
</comment>
<dbReference type="PANTHER" id="PTHR30620">
    <property type="entry name" value="PERIPLASMIC BETA-GLUCOSIDASE-RELATED"/>
    <property type="match status" value="1"/>
</dbReference>
<comment type="caution">
    <text evidence="11">The sequence shown here is derived from an EMBL/GenBank/DDBJ whole genome shotgun (WGS) entry which is preliminary data.</text>
</comment>
<dbReference type="InterPro" id="IPR017853">
    <property type="entry name" value="GH"/>
</dbReference>
<dbReference type="FunFam" id="3.20.20.300:FF:000005">
    <property type="entry name" value="Periplasmic beta-glucosidase"/>
    <property type="match status" value="1"/>
</dbReference>
<comment type="similarity">
    <text evidence="3">Belongs to the glycosyl hydrolase 3 family.</text>
</comment>
<dbReference type="GO" id="GO:0008422">
    <property type="term" value="F:beta-glucosidase activity"/>
    <property type="evidence" value="ECO:0007669"/>
    <property type="project" value="UniProtKB-EC"/>
</dbReference>
<dbReference type="GO" id="GO:0042597">
    <property type="term" value="C:periplasmic space"/>
    <property type="evidence" value="ECO:0007669"/>
    <property type="project" value="UniProtKB-SubCell"/>
</dbReference>
<dbReference type="AlphaFoldDB" id="A0AAE3SL58"/>
<name>A0AAE3SL58_9BACT</name>
<dbReference type="PROSITE" id="PS51257">
    <property type="entry name" value="PROKAR_LIPOPROTEIN"/>
    <property type="match status" value="1"/>
</dbReference>
<evidence type="ECO:0000256" key="7">
    <source>
        <dbReference type="ARBA" id="ARBA00022801"/>
    </source>
</evidence>
<dbReference type="NCBIfam" id="NF011678">
    <property type="entry name" value="PRK15098.1"/>
    <property type="match status" value="1"/>
</dbReference>
<dbReference type="InterPro" id="IPR013783">
    <property type="entry name" value="Ig-like_fold"/>
</dbReference>
<evidence type="ECO:0000259" key="10">
    <source>
        <dbReference type="SMART" id="SM01217"/>
    </source>
</evidence>
<dbReference type="PRINTS" id="PR00133">
    <property type="entry name" value="GLHYDRLASE3"/>
</dbReference>
<dbReference type="Gene3D" id="3.20.20.300">
    <property type="entry name" value="Glycoside hydrolase, family 3, N-terminal domain"/>
    <property type="match status" value="1"/>
</dbReference>
<dbReference type="RefSeq" id="WP_301201677.1">
    <property type="nucleotide sequence ID" value="NZ_JAPDPI010000044.1"/>
</dbReference>
<dbReference type="InterPro" id="IPR002772">
    <property type="entry name" value="Glyco_hydro_3_C"/>
</dbReference>
<dbReference type="Gene3D" id="3.40.50.1700">
    <property type="entry name" value="Glycoside hydrolase family 3 C-terminal domain"/>
    <property type="match status" value="1"/>
</dbReference>
<evidence type="ECO:0000256" key="3">
    <source>
        <dbReference type="ARBA" id="ARBA00005336"/>
    </source>
</evidence>
<dbReference type="Proteomes" id="UP001207408">
    <property type="component" value="Unassembled WGS sequence"/>
</dbReference>
<accession>A0AAE3SL58</accession>
<proteinExistence type="inferred from homology"/>
<dbReference type="Pfam" id="PF00933">
    <property type="entry name" value="Glyco_hydro_3"/>
    <property type="match status" value="1"/>
</dbReference>
<dbReference type="Pfam" id="PF14310">
    <property type="entry name" value="Fn3-like"/>
    <property type="match status" value="1"/>
</dbReference>
<keyword evidence="8 11" id="KW-0326">Glycosidase</keyword>
<gene>
    <name evidence="11" type="primary">bglX</name>
    <name evidence="11" type="ORF">OM074_17070</name>
</gene>
<dbReference type="SUPFAM" id="SSF52279">
    <property type="entry name" value="Beta-D-glucan exohydrolase, C-terminal domain"/>
    <property type="match status" value="1"/>
</dbReference>
<keyword evidence="12" id="KW-1185">Reference proteome</keyword>
<keyword evidence="7 11" id="KW-0378">Hydrolase</keyword>
<dbReference type="SMART" id="SM01217">
    <property type="entry name" value="Fn3_like"/>
    <property type="match status" value="1"/>
</dbReference>
<reference evidence="11" key="1">
    <citation type="submission" date="2022-10" db="EMBL/GenBank/DDBJ databases">
        <authorList>
            <person name="Yu W.X."/>
        </authorList>
    </citation>
    <scope>NUCLEOTIDE SEQUENCE</scope>
    <source>
        <strain evidence="11">D04</strain>
    </source>
</reference>
<evidence type="ECO:0000256" key="9">
    <source>
        <dbReference type="ARBA" id="ARBA00067498"/>
    </source>
</evidence>
<feature type="domain" description="Fibronectin type III-like" evidence="10">
    <location>
        <begin position="669"/>
        <end position="738"/>
    </location>
</feature>
<keyword evidence="6" id="KW-0574">Periplasm</keyword>
<dbReference type="PANTHER" id="PTHR30620:SF16">
    <property type="entry name" value="LYSOSOMAL BETA GLUCOSIDASE"/>
    <property type="match status" value="1"/>
</dbReference>
<evidence type="ECO:0000256" key="6">
    <source>
        <dbReference type="ARBA" id="ARBA00022764"/>
    </source>
</evidence>
<evidence type="ECO:0000256" key="2">
    <source>
        <dbReference type="ARBA" id="ARBA00004418"/>
    </source>
</evidence>
<evidence type="ECO:0000256" key="4">
    <source>
        <dbReference type="ARBA" id="ARBA00012744"/>
    </source>
</evidence>
<sequence length="750" mass="83249">MKIFYVFVITCLMASCIQRDKKDIKKDQFISDLMQKMTLEEKIAQLNLITPTAGTGPFKTKRAIVKLQEGDAGNVLSLRGTPKRIHDKLAFADSTRLRIPILNALDIIHGYRTIFPIPLGLSCTWDTVLIEKTARIAAVEATSMGYHQTYSPMVDITRDPRWGRVMEGSGEDAYLGSLIARAMVKGYQGDDLSDPTSLMACIKHFAAYGAAEAGRDYNTTDMSRITLYQNYLPPYKAAVDAGAGSIMTSFNDIEGIPATANKWLLTDLLRDDWGFNGIVVSDYSCVSELIPHGVAEDYKEAVQKSIDAGLDMDMASEGYATYLKELVDEGKVSMQQVDKACRRVLEGKYDLGLFADPYRNYDPDRYKKVILTQENKEVAKLAVSKSIVLLKNDNQVLPLKKDSKIALVGPLVEDQYEMMSMWSPDGQKDSVVSILEGIKNINPNVEFTEGTQVTDNPGYLKNFGKFDEEKQAQLVDKALKISKNADVIVAVLGESRNISGEAKSMSDITLPNCQLQLLKKLKATGKPVVLVLLNGRPLTLEDNLDYTDAALVAWRPGTMAGAGIADVLFGNYNPSGKLTMTFPRSLGQVPIYYNYKNTGRPFKDGERGAFKSRYLDETNAPLFPFGYGLSYTTFKYGDVELSDTLLIGADKRLSVSINITNSGSYAGEETVQLYLNDPVASIARPVKELKKFKKVFLQPGESQKVAFSLSHEDLKFYNNDLQWDWESGKFNVYVGTNSADVKGADFVWKK</sequence>
<dbReference type="GO" id="GO:0009251">
    <property type="term" value="P:glucan catabolic process"/>
    <property type="evidence" value="ECO:0007669"/>
    <property type="project" value="TreeGrafter"/>
</dbReference>
<organism evidence="11 12">
    <name type="scientific">Plebeiibacterium marinum</name>
    <dbReference type="NCBI Taxonomy" id="2992111"/>
    <lineage>
        <taxon>Bacteria</taxon>
        <taxon>Pseudomonadati</taxon>
        <taxon>Bacteroidota</taxon>
        <taxon>Bacteroidia</taxon>
        <taxon>Marinilabiliales</taxon>
        <taxon>Marinilabiliaceae</taxon>
        <taxon>Plebeiibacterium</taxon>
    </lineage>
</organism>
<dbReference type="InterPro" id="IPR001764">
    <property type="entry name" value="Glyco_hydro_3_N"/>
</dbReference>
<dbReference type="SUPFAM" id="SSF51445">
    <property type="entry name" value="(Trans)glycosidases"/>
    <property type="match status" value="1"/>
</dbReference>
<evidence type="ECO:0000256" key="8">
    <source>
        <dbReference type="ARBA" id="ARBA00023295"/>
    </source>
</evidence>
<keyword evidence="5" id="KW-0732">Signal</keyword>
<dbReference type="Pfam" id="PF01915">
    <property type="entry name" value="Glyco_hydro_3_C"/>
    <property type="match status" value="1"/>
</dbReference>
<comment type="subcellular location">
    <subcellularLocation>
        <location evidence="2">Periplasm</location>
    </subcellularLocation>
</comment>